<sequence length="91" mass="9982">MCANHLDEAQTPSCLGSVEGSCQRLLRVRAGAWSRAHRRKARNMLEAVIMAPCLSPTGVRAVSGSSPCGMTSEHFPVIKQHTRNWFVSFPT</sequence>
<keyword evidence="2" id="KW-1185">Reference proteome</keyword>
<organism evidence="1 2">
    <name type="scientific">Plakobranchus ocellatus</name>
    <dbReference type="NCBI Taxonomy" id="259542"/>
    <lineage>
        <taxon>Eukaryota</taxon>
        <taxon>Metazoa</taxon>
        <taxon>Spiralia</taxon>
        <taxon>Lophotrochozoa</taxon>
        <taxon>Mollusca</taxon>
        <taxon>Gastropoda</taxon>
        <taxon>Heterobranchia</taxon>
        <taxon>Euthyneura</taxon>
        <taxon>Panpulmonata</taxon>
        <taxon>Sacoglossa</taxon>
        <taxon>Placobranchoidea</taxon>
        <taxon>Plakobranchidae</taxon>
        <taxon>Plakobranchus</taxon>
    </lineage>
</organism>
<accession>A0AAV3XU26</accession>
<protein>
    <submittedName>
        <fullName evidence="1">Uncharacterized protein</fullName>
    </submittedName>
</protein>
<gene>
    <name evidence="1" type="ORF">PoB_000053200</name>
</gene>
<proteinExistence type="predicted"/>
<evidence type="ECO:0000313" key="2">
    <source>
        <dbReference type="Proteomes" id="UP000735302"/>
    </source>
</evidence>
<evidence type="ECO:0000313" key="1">
    <source>
        <dbReference type="EMBL" id="GFN74026.1"/>
    </source>
</evidence>
<comment type="caution">
    <text evidence="1">The sequence shown here is derived from an EMBL/GenBank/DDBJ whole genome shotgun (WGS) entry which is preliminary data.</text>
</comment>
<name>A0AAV3XU26_9GAST</name>
<dbReference type="Proteomes" id="UP000735302">
    <property type="component" value="Unassembled WGS sequence"/>
</dbReference>
<reference evidence="1 2" key="1">
    <citation type="journal article" date="2021" name="Elife">
        <title>Chloroplast acquisition without the gene transfer in kleptoplastic sea slugs, Plakobranchus ocellatus.</title>
        <authorList>
            <person name="Maeda T."/>
            <person name="Takahashi S."/>
            <person name="Yoshida T."/>
            <person name="Shimamura S."/>
            <person name="Takaki Y."/>
            <person name="Nagai Y."/>
            <person name="Toyoda A."/>
            <person name="Suzuki Y."/>
            <person name="Arimoto A."/>
            <person name="Ishii H."/>
            <person name="Satoh N."/>
            <person name="Nishiyama T."/>
            <person name="Hasebe M."/>
            <person name="Maruyama T."/>
            <person name="Minagawa J."/>
            <person name="Obokata J."/>
            <person name="Shigenobu S."/>
        </authorList>
    </citation>
    <scope>NUCLEOTIDE SEQUENCE [LARGE SCALE GENOMIC DNA]</scope>
</reference>
<dbReference type="EMBL" id="BLXT01000055">
    <property type="protein sequence ID" value="GFN74026.1"/>
    <property type="molecule type" value="Genomic_DNA"/>
</dbReference>
<dbReference type="AlphaFoldDB" id="A0AAV3XU26"/>